<evidence type="ECO:0000313" key="4">
    <source>
        <dbReference type="EMBL" id="MFC0203461.1"/>
    </source>
</evidence>
<protein>
    <submittedName>
        <fullName evidence="4">LytR/AlgR family response regulator transcription factor</fullName>
    </submittedName>
</protein>
<dbReference type="SUPFAM" id="SSF52172">
    <property type="entry name" value="CheY-like"/>
    <property type="match status" value="1"/>
</dbReference>
<organism evidence="4 5">
    <name type="scientific">Novosphingobium soli</name>
    <dbReference type="NCBI Taxonomy" id="574956"/>
    <lineage>
        <taxon>Bacteria</taxon>
        <taxon>Pseudomonadati</taxon>
        <taxon>Pseudomonadota</taxon>
        <taxon>Alphaproteobacteria</taxon>
        <taxon>Sphingomonadales</taxon>
        <taxon>Sphingomonadaceae</taxon>
        <taxon>Novosphingobium</taxon>
    </lineage>
</organism>
<feature type="domain" description="Response regulatory" evidence="2">
    <location>
        <begin position="3"/>
        <end position="117"/>
    </location>
</feature>
<dbReference type="PROSITE" id="PS50110">
    <property type="entry name" value="RESPONSE_REGULATORY"/>
    <property type="match status" value="1"/>
</dbReference>
<dbReference type="InterPro" id="IPR011006">
    <property type="entry name" value="CheY-like_superfamily"/>
</dbReference>
<evidence type="ECO:0000256" key="1">
    <source>
        <dbReference type="PROSITE-ProRule" id="PRU00169"/>
    </source>
</evidence>
<feature type="modified residue" description="4-aspartylphosphate" evidence="1">
    <location>
        <position position="54"/>
    </location>
</feature>
<dbReference type="Pfam" id="PF00072">
    <property type="entry name" value="Response_reg"/>
    <property type="match status" value="1"/>
</dbReference>
<dbReference type="InterPro" id="IPR001789">
    <property type="entry name" value="Sig_transdc_resp-reg_receiver"/>
</dbReference>
<dbReference type="Gene3D" id="3.40.50.2300">
    <property type="match status" value="1"/>
</dbReference>
<dbReference type="Pfam" id="PF04397">
    <property type="entry name" value="LytTR"/>
    <property type="match status" value="1"/>
</dbReference>
<sequence length="272" mass="29386">MIRVLLVDDEPLALDRLKAAIRPIEGIAAIATAGDGPEALEAIATGAFDLLVLDIQMPGCSGMDVARHVAAMPAPPDIVFVTAFDRFAPQAFEVEAVDYLLKPVSFDRLRLAIERVKRRRASRDAEGRAAELDLVVRALREEARAGAAPQGAAYEGGIWIPCRGGAVRVPVETIDWIEAARDYVLINTPTRSYILRATMTEVAGWLDPARFLRIHRSHIVKRAAVVSIDRPGKGVLRLVLSDGACLQVGPSYQTAVVEALGIESVTRTFTGA</sequence>
<dbReference type="EMBL" id="JBHLWK010000007">
    <property type="protein sequence ID" value="MFC0203461.1"/>
    <property type="molecule type" value="Genomic_DNA"/>
</dbReference>
<dbReference type="Proteomes" id="UP001589798">
    <property type="component" value="Unassembled WGS sequence"/>
</dbReference>
<name>A0ABV6CRV2_9SPHN</name>
<proteinExistence type="predicted"/>
<keyword evidence="5" id="KW-1185">Reference proteome</keyword>
<dbReference type="PROSITE" id="PS50930">
    <property type="entry name" value="HTH_LYTTR"/>
    <property type="match status" value="1"/>
</dbReference>
<gene>
    <name evidence="4" type="ORF">ACFFJC_04145</name>
</gene>
<evidence type="ECO:0000313" key="5">
    <source>
        <dbReference type="Proteomes" id="UP001589798"/>
    </source>
</evidence>
<evidence type="ECO:0000259" key="3">
    <source>
        <dbReference type="PROSITE" id="PS50930"/>
    </source>
</evidence>
<reference evidence="4 5" key="1">
    <citation type="submission" date="2024-09" db="EMBL/GenBank/DDBJ databases">
        <authorList>
            <person name="Sun Q."/>
            <person name="Mori K."/>
        </authorList>
    </citation>
    <scope>NUCLEOTIDE SEQUENCE [LARGE SCALE GENOMIC DNA]</scope>
    <source>
        <strain evidence="4 5">CCM 7706</strain>
    </source>
</reference>
<comment type="caution">
    <text evidence="4">The sequence shown here is derived from an EMBL/GenBank/DDBJ whole genome shotgun (WGS) entry which is preliminary data.</text>
</comment>
<dbReference type="InterPro" id="IPR046947">
    <property type="entry name" value="LytR-like"/>
</dbReference>
<keyword evidence="1" id="KW-0597">Phosphoprotein</keyword>
<evidence type="ECO:0000259" key="2">
    <source>
        <dbReference type="PROSITE" id="PS50110"/>
    </source>
</evidence>
<accession>A0ABV6CRV2</accession>
<feature type="domain" description="HTH LytTR-type" evidence="3">
    <location>
        <begin position="158"/>
        <end position="262"/>
    </location>
</feature>
<dbReference type="PANTHER" id="PTHR37299:SF1">
    <property type="entry name" value="STAGE 0 SPORULATION PROTEIN A HOMOLOG"/>
    <property type="match status" value="1"/>
</dbReference>
<dbReference type="SMART" id="SM00850">
    <property type="entry name" value="LytTR"/>
    <property type="match status" value="1"/>
</dbReference>
<dbReference type="SMART" id="SM00448">
    <property type="entry name" value="REC"/>
    <property type="match status" value="1"/>
</dbReference>
<dbReference type="InterPro" id="IPR007492">
    <property type="entry name" value="LytTR_DNA-bd_dom"/>
</dbReference>
<dbReference type="PANTHER" id="PTHR37299">
    <property type="entry name" value="TRANSCRIPTIONAL REGULATOR-RELATED"/>
    <property type="match status" value="1"/>
</dbReference>
<dbReference type="Gene3D" id="2.40.50.1020">
    <property type="entry name" value="LytTr DNA-binding domain"/>
    <property type="match status" value="1"/>
</dbReference>
<dbReference type="RefSeq" id="WP_379486236.1">
    <property type="nucleotide sequence ID" value="NZ_JBHLWK010000007.1"/>
</dbReference>